<dbReference type="VEuPathDB" id="FungiDB:SI65_10304"/>
<dbReference type="Proteomes" id="UP000094569">
    <property type="component" value="Unassembled WGS sequence"/>
</dbReference>
<sequence length="250" mass="28576">MEKVVITLFRVFTNQETTEGYYLLFKRVFSLIQKVTGDAIKFSSIHSTGIYGIVVDMDTKQYTALIDCKSEDDYDQLCDLLIIHEEPKVQAWAEHKRQPVIKAGLNKSCSNIPASIYDSIWNHTNSAEQSHHKANAAGKRLTLVAAIQNSAKLDKHDVLQYMNRTRFGIHHSYRTANMEVNYLRHMAREASSLILSSFINGLSTRTTTSKVSIPITGFRLQNQAKQLLNEEKELELMERRAKLQQIDNDI</sequence>
<evidence type="ECO:0000313" key="3">
    <source>
        <dbReference type="Proteomes" id="UP000094569"/>
    </source>
</evidence>
<evidence type="ECO:0000256" key="1">
    <source>
        <dbReference type="SAM" id="Coils"/>
    </source>
</evidence>
<keyword evidence="3" id="KW-1185">Reference proteome</keyword>
<protein>
    <submittedName>
        <fullName evidence="2">Uncharacterized protein</fullName>
    </submittedName>
</protein>
<dbReference type="OrthoDB" id="4492681at2759"/>
<proteinExistence type="predicted"/>
<name>A0A1E3B059_ASPCR</name>
<organism evidence="2 3">
    <name type="scientific">Aspergillus cristatus</name>
    <name type="common">Chinese Fuzhuan brick tea-fermentation fungus</name>
    <name type="synonym">Eurotium cristatum</name>
    <dbReference type="NCBI Taxonomy" id="573508"/>
    <lineage>
        <taxon>Eukaryota</taxon>
        <taxon>Fungi</taxon>
        <taxon>Dikarya</taxon>
        <taxon>Ascomycota</taxon>
        <taxon>Pezizomycotina</taxon>
        <taxon>Eurotiomycetes</taxon>
        <taxon>Eurotiomycetidae</taxon>
        <taxon>Eurotiales</taxon>
        <taxon>Aspergillaceae</taxon>
        <taxon>Aspergillus</taxon>
        <taxon>Aspergillus subgen. Aspergillus</taxon>
    </lineage>
</organism>
<accession>A0A1E3B059</accession>
<keyword evidence="1" id="KW-0175">Coiled coil</keyword>
<comment type="caution">
    <text evidence="2">The sequence shown here is derived from an EMBL/GenBank/DDBJ whole genome shotgun (WGS) entry which is preliminary data.</text>
</comment>
<gene>
    <name evidence="2" type="ORF">SI65_10304</name>
</gene>
<reference evidence="2 3" key="1">
    <citation type="journal article" date="2016" name="BMC Genomics">
        <title>Comparative genomic and transcriptomic analyses of the Fuzhuan brick tea-fermentation fungus Aspergillus cristatus.</title>
        <authorList>
            <person name="Ge Y."/>
            <person name="Wang Y."/>
            <person name="Liu Y."/>
            <person name="Tan Y."/>
            <person name="Ren X."/>
            <person name="Zhang X."/>
            <person name="Hyde K.D."/>
            <person name="Liu Y."/>
            <person name="Liu Z."/>
        </authorList>
    </citation>
    <scope>NUCLEOTIDE SEQUENCE [LARGE SCALE GENOMIC DNA]</scope>
    <source>
        <strain evidence="2 3">GZAAS20.1005</strain>
    </source>
</reference>
<feature type="coiled-coil region" evidence="1">
    <location>
        <begin position="220"/>
        <end position="249"/>
    </location>
</feature>
<dbReference type="EMBL" id="JXNT01000029">
    <property type="protein sequence ID" value="ODM14307.1"/>
    <property type="molecule type" value="Genomic_DNA"/>
</dbReference>
<evidence type="ECO:0000313" key="2">
    <source>
        <dbReference type="EMBL" id="ODM14307.1"/>
    </source>
</evidence>
<dbReference type="AlphaFoldDB" id="A0A1E3B059"/>